<feature type="domain" description="Acetyl-CoA hydrolase/transferase N-terminal" evidence="3">
    <location>
        <begin position="71"/>
        <end position="149"/>
    </location>
</feature>
<name>A0A2W4JHA8_9PSEU</name>
<dbReference type="SUPFAM" id="SSF100950">
    <property type="entry name" value="NagB/RpiA/CoA transferase-like"/>
    <property type="match status" value="2"/>
</dbReference>
<protein>
    <submittedName>
        <fullName evidence="5">4-hydroxybutyrate CoA-transferase</fullName>
    </submittedName>
</protein>
<evidence type="ECO:0000313" key="5">
    <source>
        <dbReference type="EMBL" id="PZM97355.1"/>
    </source>
</evidence>
<dbReference type="InterPro" id="IPR037171">
    <property type="entry name" value="NagB/RpiA_transferase-like"/>
</dbReference>
<accession>A0A2W4JHA8</accession>
<evidence type="ECO:0000259" key="3">
    <source>
        <dbReference type="Pfam" id="PF02550"/>
    </source>
</evidence>
<dbReference type="InterPro" id="IPR046433">
    <property type="entry name" value="ActCoA_hydro"/>
</dbReference>
<dbReference type="Gene3D" id="3.40.1080.10">
    <property type="entry name" value="Glutaconate Coenzyme A-transferase"/>
    <property type="match status" value="1"/>
</dbReference>
<sequence length="414" mass="43734">MQGRWGLVYAGERWWGGPGRAEPEPLVNQLLDAVDRIGPVRAFSGLTWNARLTHDIPDNLTVLSYGGLGVLRKLSRNGRLDVVPCHYSALPRMFALGQLPNDVGMIQVSPPDADGMVTLGVGVDYVADAVQHTRVLLAEINHRMPRTIGGPRLPLSRFAAVIETDRPLRASPSRPGDDVDMRIAENVASIIDDGATIQIGVGTLPSAVLAALAGHHDLGFHSGMITDGVLDLMEKGAITNAKKEIDPGVAVTGAALCSGDGYYRLREFPIVFRPASYTHAPAVLSHLKSLVSINSAIEVDLLGQVGAELAGHVHIGAVGGQVDFSRAASLTGARSIIALRSTRGTGDTTESTIVPRLSGGVVTTARVDVDAVVTEHGVAMLTGCTVAERAARLIKIAAPEHREALEKALAEQEV</sequence>
<gene>
    <name evidence="5" type="ORF">DIU77_09410</name>
</gene>
<dbReference type="Pfam" id="PF02550">
    <property type="entry name" value="AcetylCoA_hydro"/>
    <property type="match status" value="1"/>
</dbReference>
<keyword evidence="2 5" id="KW-0808">Transferase</keyword>
<reference evidence="5" key="1">
    <citation type="submission" date="2018-05" db="EMBL/GenBank/DDBJ databases">
        <authorList>
            <person name="Lanie J.A."/>
            <person name="Ng W.-L."/>
            <person name="Kazmierczak K.M."/>
            <person name="Andrzejewski T.M."/>
            <person name="Davidsen T.M."/>
            <person name="Wayne K.J."/>
            <person name="Tettelin H."/>
            <person name="Glass J.I."/>
            <person name="Rusch D."/>
            <person name="Podicherti R."/>
            <person name="Tsui H.-C.T."/>
            <person name="Winkler M.E."/>
        </authorList>
    </citation>
    <scope>NUCLEOTIDE SEQUENCE</scope>
    <source>
        <strain evidence="5">ZC4RG45</strain>
    </source>
</reference>
<dbReference type="Gene3D" id="3.30.750.70">
    <property type="entry name" value="4-hydroxybutyrate coenzyme like domains"/>
    <property type="match status" value="1"/>
</dbReference>
<dbReference type="GO" id="GO:0008775">
    <property type="term" value="F:acetate CoA-transferase activity"/>
    <property type="evidence" value="ECO:0007669"/>
    <property type="project" value="InterPro"/>
</dbReference>
<dbReference type="AlphaFoldDB" id="A0A2W4JHA8"/>
<organism evidence="5">
    <name type="scientific">Thermocrispum agreste</name>
    <dbReference type="NCBI Taxonomy" id="37925"/>
    <lineage>
        <taxon>Bacteria</taxon>
        <taxon>Bacillati</taxon>
        <taxon>Actinomycetota</taxon>
        <taxon>Actinomycetes</taxon>
        <taxon>Pseudonocardiales</taxon>
        <taxon>Pseudonocardiaceae</taxon>
        <taxon>Thermocrispum</taxon>
    </lineage>
</organism>
<evidence type="ECO:0000259" key="4">
    <source>
        <dbReference type="Pfam" id="PF13336"/>
    </source>
</evidence>
<feature type="domain" description="Acetyl-CoA hydrolase/transferase C-terminal" evidence="4">
    <location>
        <begin position="270"/>
        <end position="408"/>
    </location>
</feature>
<dbReference type="InterPro" id="IPR026888">
    <property type="entry name" value="AcetylCoA_hyd_C"/>
</dbReference>
<dbReference type="EMBL" id="QGUI01000316">
    <property type="protein sequence ID" value="PZM97355.1"/>
    <property type="molecule type" value="Genomic_DNA"/>
</dbReference>
<dbReference type="Gene3D" id="3.40.1080.20">
    <property type="entry name" value="Acetyl-CoA hydrolase/transferase C-terminal domain"/>
    <property type="match status" value="1"/>
</dbReference>
<proteinExistence type="inferred from homology"/>
<evidence type="ECO:0000256" key="1">
    <source>
        <dbReference type="ARBA" id="ARBA00009632"/>
    </source>
</evidence>
<comment type="caution">
    <text evidence="5">The sequence shown here is derived from an EMBL/GenBank/DDBJ whole genome shotgun (WGS) entry which is preliminary data.</text>
</comment>
<dbReference type="InterPro" id="IPR038460">
    <property type="entry name" value="AcetylCoA_hyd_C_sf"/>
</dbReference>
<dbReference type="InterPro" id="IPR003702">
    <property type="entry name" value="ActCoA_hydro_N"/>
</dbReference>
<dbReference type="PANTHER" id="PTHR21432:SF20">
    <property type="entry name" value="ACETYL-COA HYDROLASE"/>
    <property type="match status" value="1"/>
</dbReference>
<comment type="similarity">
    <text evidence="1">Belongs to the acetyl-CoA hydrolase/transferase family.</text>
</comment>
<dbReference type="GO" id="GO:0006083">
    <property type="term" value="P:acetate metabolic process"/>
    <property type="evidence" value="ECO:0007669"/>
    <property type="project" value="InterPro"/>
</dbReference>
<dbReference type="Pfam" id="PF13336">
    <property type="entry name" value="AcetylCoA_hyd_C"/>
    <property type="match status" value="1"/>
</dbReference>
<evidence type="ECO:0000256" key="2">
    <source>
        <dbReference type="ARBA" id="ARBA00022679"/>
    </source>
</evidence>
<dbReference type="PANTHER" id="PTHR21432">
    <property type="entry name" value="ACETYL-COA HYDROLASE-RELATED"/>
    <property type="match status" value="1"/>
</dbReference>